<dbReference type="GO" id="GO:0009092">
    <property type="term" value="P:homoserine metabolic process"/>
    <property type="evidence" value="ECO:0007669"/>
    <property type="project" value="TreeGrafter"/>
</dbReference>
<reference evidence="6" key="1">
    <citation type="submission" date="2019-07" db="EMBL/GenBank/DDBJ databases">
        <authorList>
            <person name="Palmer J.M."/>
        </authorList>
    </citation>
    <scope>NUCLEOTIDE SEQUENCE</scope>
    <source>
        <strain evidence="6">PC9</strain>
    </source>
</reference>
<dbReference type="HAMAP" id="MF_00296">
    <property type="entry name" value="MetX_acyltransf"/>
    <property type="match status" value="1"/>
</dbReference>
<feature type="domain" description="AB hydrolase-1" evidence="4">
    <location>
        <begin position="1216"/>
        <end position="1563"/>
    </location>
</feature>
<dbReference type="NCBIfam" id="TIGR01392">
    <property type="entry name" value="homoserO_Ac_trn"/>
    <property type="match status" value="1"/>
</dbReference>
<dbReference type="VEuPathDB" id="FungiDB:PC9H_004231"/>
<organism evidence="6 7">
    <name type="scientific">Pleurotus ostreatus</name>
    <name type="common">Oyster mushroom</name>
    <name type="synonym">White-rot fungus</name>
    <dbReference type="NCBI Taxonomy" id="5322"/>
    <lineage>
        <taxon>Eukaryota</taxon>
        <taxon>Fungi</taxon>
        <taxon>Dikarya</taxon>
        <taxon>Basidiomycota</taxon>
        <taxon>Agaricomycotina</taxon>
        <taxon>Agaricomycetes</taxon>
        <taxon>Agaricomycetidae</taxon>
        <taxon>Agaricales</taxon>
        <taxon>Pleurotineae</taxon>
        <taxon>Pleurotaceae</taxon>
        <taxon>Pleurotus</taxon>
    </lineage>
</organism>
<dbReference type="PANTHER" id="PTHR32268:SF11">
    <property type="entry name" value="HOMOSERINE O-ACETYLTRANSFERASE"/>
    <property type="match status" value="1"/>
</dbReference>
<evidence type="ECO:0000256" key="1">
    <source>
        <dbReference type="ARBA" id="ARBA00006886"/>
    </source>
</evidence>
<evidence type="ECO:0000313" key="6">
    <source>
        <dbReference type="EMBL" id="KAF7437392.1"/>
    </source>
</evidence>
<proteinExistence type="inferred from homology"/>
<dbReference type="OrthoDB" id="447173at2759"/>
<feature type="compositionally biased region" description="Polar residues" evidence="3">
    <location>
        <begin position="1"/>
        <end position="15"/>
    </location>
</feature>
<feature type="region of interest" description="Disordered" evidence="3">
    <location>
        <begin position="1396"/>
        <end position="1454"/>
    </location>
</feature>
<accession>A0A8H7DW13</accession>
<dbReference type="InterPro" id="IPR000073">
    <property type="entry name" value="AB_hydrolase_1"/>
</dbReference>
<dbReference type="Pfam" id="PF00561">
    <property type="entry name" value="Abhydrolase_1"/>
    <property type="match status" value="1"/>
</dbReference>
<dbReference type="Gene3D" id="3.40.50.1820">
    <property type="entry name" value="alpha/beta hydrolase"/>
    <property type="match status" value="1"/>
</dbReference>
<dbReference type="GeneID" id="59374049"/>
<evidence type="ECO:0000256" key="2">
    <source>
        <dbReference type="ARBA" id="ARBA00022679"/>
    </source>
</evidence>
<dbReference type="InterPro" id="IPR013594">
    <property type="entry name" value="Dynein_heavy_tail"/>
</dbReference>
<evidence type="ECO:0000313" key="7">
    <source>
        <dbReference type="Proteomes" id="UP000623687"/>
    </source>
</evidence>
<dbReference type="SUPFAM" id="SSF53474">
    <property type="entry name" value="alpha/beta-Hydrolases"/>
    <property type="match status" value="1"/>
</dbReference>
<name>A0A8H7DW13_PLEOS</name>
<evidence type="ECO:0000259" key="5">
    <source>
        <dbReference type="Pfam" id="PF08385"/>
    </source>
</evidence>
<keyword evidence="7" id="KW-1185">Reference proteome</keyword>
<feature type="region of interest" description="Disordered" evidence="3">
    <location>
        <begin position="1"/>
        <end position="26"/>
    </location>
</feature>
<comment type="similarity">
    <text evidence="1">Belongs to the AB hydrolase superfamily. MetX family.</text>
</comment>
<dbReference type="EMBL" id="JACETU010000002">
    <property type="protein sequence ID" value="KAF7437392.1"/>
    <property type="molecule type" value="Genomic_DNA"/>
</dbReference>
<dbReference type="Proteomes" id="UP000623687">
    <property type="component" value="Unassembled WGS sequence"/>
</dbReference>
<dbReference type="Pfam" id="PF08385">
    <property type="entry name" value="DHC_N1"/>
    <property type="match status" value="1"/>
</dbReference>
<dbReference type="InterPro" id="IPR029058">
    <property type="entry name" value="AB_hydrolase_fold"/>
</dbReference>
<gene>
    <name evidence="6" type="ORF">PC9H_004231</name>
</gene>
<dbReference type="RefSeq" id="XP_036635291.1">
    <property type="nucleotide sequence ID" value="XM_036773818.1"/>
</dbReference>
<protein>
    <submittedName>
        <fullName evidence="6">Uncharacterized protein</fullName>
    </submittedName>
</protein>
<dbReference type="GO" id="GO:0009086">
    <property type="term" value="P:methionine biosynthetic process"/>
    <property type="evidence" value="ECO:0007669"/>
    <property type="project" value="TreeGrafter"/>
</dbReference>
<dbReference type="PANTHER" id="PTHR32268">
    <property type="entry name" value="HOMOSERINE O-ACETYLTRANSFERASE"/>
    <property type="match status" value="1"/>
</dbReference>
<sequence>MEPSLTPITTTNGTNHDQHAEPATTTTTFDPTIFRDYLTALLPPVIGASLHELHSLFDDDFDERVVKFAAEGAEAIYIVKVRDESEDESIPPTYHFILTPHLTYQPSHVMTVALIKRSQTLDSTTPLATQLHLLNLFGSDDTPYESLHAVVSRGVKPWFDAFVGARGQGKDGDAKMGIPMTKKKFAELELSLLHLQQNVEIPETHLVIHPAIQRAVEQARAAGSGSSISYIPPKLLSDSTFLNSLHGHVNTWIKSIQSVTKLSRDVSSGTASQEINFWLSLERALEGIEAQLRSDEVQLVMDCLRNARRYHATVSFIADTGLKDATDLVHKYNQLMKDFPLNELLSATDLDKIQESLSLIFSHLTRKLKLSPYPIRRALPLVEAISRDFNDQLLRILTSHRLPYTPYDTFERLLNQTMNIFRTWDDQMKEFTNVAREVTRKRLERFIPIKIIPAHAKLQERCRYLREWRKQHEQLAVMTGPTKGLGGVDGGMDMEEEVKEAYEVVKRIDVLDVSVEGTEIWVAAENAYNERVSRVENQIIARLRDRLGTARNANEMFRVFSKFNALFVRPKIRGAIQEYQTQLIDSVKEDIKHLHDKFKTQYRFSEAYHMSQMRDLPPIAGAIIWARQIDRQLLTYMKRVEDVLGKGWELYAEGQRLQGDSAAFRKKLDTRPVFDAWLHDINRRNMGVDGRLFEILRLRATGGGVSGYQLAVNFDPQIITLFKEVRNLLWLGFQVPHTTTSLAKDAKRVYPHAVSLMETVRTYGQTLDLVENNKGIEWLVAEYRNEAQHMIGKGMGIRWDHFVNQFSAGYVATADSRDNRHIQFVREFASVVSVLQDKTNNVIDLYKDILRSVEDLATCSYTSEAFTELLAKIQAAIDRLNLEGYANLEHWVADLDKRIETILLQRLTQIIQTWCTEFDRVDDGGFRRETVPRDATIKRRGDKRLKEEKVLEGNLTLVPIVHEIRIQNQVIFLDPPIEHARATWIKQLHEWLGIVCRLRRIQSSRYEIGLQMQGLAAVETTYTSLLTLLTDNTLQRPFALIEAKVQQLKDYVAKWLQFQSLWDLEAEYVFNRLGDSLAHWQQLLTEIKKARSTFDTSETQKSFGVCVIDYEQVQARVNAKYDAWQRDILSRFGVKLGNAMKEMHASILKARNDLEHHSIEGLVGGIISDLDMAAFANLIEQSIHIVSEFTLECGRTLRDAPVAYKTWGNLNERKDNVMVICHAFTGSADVEDWWGPLIGIGKAFDPSVYFIFCANVLGSPYGSASPITTNPETGTTYGPEFPATTIRDDVRIHKLVLDHLGVAAVAVAIGGSMGGMAVLEWPLCTPPGYVHHIIPIATSARHSAWCISWGEAQRQSIYSDPMYEEGYYTTQPASGLAAARMSALLTYRSRDSFESRFGRKPQISRASQVSPPPRFSLHTPPSPNEAIAAHNEGSRNAKSRAATPRGGSPGESAPQIFSAQSYLRYQGEKFTARFDANCYIHITRKLDTHDIARGRITPEPTTDEEESLALAKVLSTLPPRALVISIQTDGLFTTIEQREIAAHIPDAELVLIPSPDGHDGFLLEFEQINSHILRFLKKEFVELYSSREPLNAQVEGFAIKKTSVFGEAEVDITRW</sequence>
<dbReference type="GO" id="GO:0004414">
    <property type="term" value="F:homoserine O-acetyltransferase activity"/>
    <property type="evidence" value="ECO:0007669"/>
    <property type="project" value="TreeGrafter"/>
</dbReference>
<feature type="domain" description="Dynein heavy chain tail" evidence="5">
    <location>
        <begin position="242"/>
        <end position="805"/>
    </location>
</feature>
<keyword evidence="2" id="KW-0808">Transferase</keyword>
<comment type="caution">
    <text evidence="6">The sequence shown here is derived from an EMBL/GenBank/DDBJ whole genome shotgun (WGS) entry which is preliminary data.</text>
</comment>
<dbReference type="InterPro" id="IPR008220">
    <property type="entry name" value="HAT_MetX-like"/>
</dbReference>
<evidence type="ECO:0000256" key="3">
    <source>
        <dbReference type="SAM" id="MobiDB-lite"/>
    </source>
</evidence>
<dbReference type="NCBIfam" id="NF001209">
    <property type="entry name" value="PRK00175.1"/>
    <property type="match status" value="1"/>
</dbReference>
<evidence type="ECO:0000259" key="4">
    <source>
        <dbReference type="Pfam" id="PF00561"/>
    </source>
</evidence>